<accession>A0AA92EWQ4</accession>
<dbReference type="Gene3D" id="3.40.50.2000">
    <property type="entry name" value="Glycogen Phosphorylase B"/>
    <property type="match status" value="2"/>
</dbReference>
<dbReference type="GO" id="GO:0016757">
    <property type="term" value="F:glycosyltransferase activity"/>
    <property type="evidence" value="ECO:0007669"/>
    <property type="project" value="InterPro"/>
</dbReference>
<feature type="domain" description="Glycosyl transferase family 1" evidence="1">
    <location>
        <begin position="179"/>
        <end position="336"/>
    </location>
</feature>
<dbReference type="PANTHER" id="PTHR12526">
    <property type="entry name" value="GLYCOSYLTRANSFERASE"/>
    <property type="match status" value="1"/>
</dbReference>
<dbReference type="RefSeq" id="WP_156268878.1">
    <property type="nucleotide sequence ID" value="NZ_CP032551.1"/>
</dbReference>
<dbReference type="Proteomes" id="UP000427820">
    <property type="component" value="Chromosome"/>
</dbReference>
<dbReference type="AlphaFoldDB" id="A0AA92EWQ4"/>
<evidence type="ECO:0000259" key="1">
    <source>
        <dbReference type="Pfam" id="PF00534"/>
    </source>
</evidence>
<evidence type="ECO:0000313" key="3">
    <source>
        <dbReference type="Proteomes" id="UP000427820"/>
    </source>
</evidence>
<dbReference type="GO" id="GO:1901135">
    <property type="term" value="P:carbohydrate derivative metabolic process"/>
    <property type="evidence" value="ECO:0007669"/>
    <property type="project" value="UniProtKB-ARBA"/>
</dbReference>
<dbReference type="KEGG" id="panm:D3795_11505"/>
<protein>
    <submittedName>
        <fullName evidence="2">Glycosyltransferase</fullName>
    </submittedName>
</protein>
<dbReference type="Pfam" id="PF00534">
    <property type="entry name" value="Glycos_transf_1"/>
    <property type="match status" value="1"/>
</dbReference>
<keyword evidence="3" id="KW-1185">Reference proteome</keyword>
<reference evidence="2 3" key="1">
    <citation type="submission" date="2018-09" db="EMBL/GenBank/DDBJ databases">
        <title>Whole genome sequencing of Idiomarina andamanensis W-5T (LMG 29773T= JCM 31645T).</title>
        <authorList>
            <person name="Das S.K."/>
        </authorList>
    </citation>
    <scope>NUCLEOTIDE SEQUENCE [LARGE SCALE GENOMIC DNA]</scope>
    <source>
        <strain evidence="2 3">W-5T</strain>
    </source>
</reference>
<dbReference type="InterPro" id="IPR001296">
    <property type="entry name" value="Glyco_trans_1"/>
</dbReference>
<gene>
    <name evidence="2" type="ORF">D3795_11505</name>
</gene>
<sequence>MNKYIFIGSSSFPGSSSGISQSVYAQIKALHNAGYSVVCFTPTTGKISIEKIVKSLSILHYHGVESDSLEELKLMVELYNKYCPEMIINNDNPYLSNLMQFAECAKLSICHMNKTTINSLAVYDGASAHRVGAISHYMLSDLRRKLDVKEKVAFVPNIFIPPVDEQSADLVLDEGLVSGDKLRILYSGGSNSNKGISYVRDLLKSVENSPMSKSIQVDLFGRYNQADIAFLKSFENVDISIHGLTSSDILYRYLQKTDYLLFPSLNEGLPMTILEALSAKTAILSIDGVGGVCDLVLNGFNGICVDKNNWVDMSMSYINLALRAPEKLMRLKINSYSIFVEGFSQFQFVCEIKEMIESCVKKKNYIDLFERNANKDIRLDLISWHRVPKGHIRYYKLLGVKQRFGRLPKKAYVI</sequence>
<dbReference type="EMBL" id="CP032551">
    <property type="protein sequence ID" value="QGT96745.1"/>
    <property type="molecule type" value="Genomic_DNA"/>
</dbReference>
<dbReference type="CDD" id="cd03801">
    <property type="entry name" value="GT4_PimA-like"/>
    <property type="match status" value="1"/>
</dbReference>
<dbReference type="SUPFAM" id="SSF53756">
    <property type="entry name" value="UDP-Glycosyltransferase/glycogen phosphorylase"/>
    <property type="match status" value="1"/>
</dbReference>
<organism evidence="2 3">
    <name type="scientific">Pseudidiomarina andamanensis</name>
    <dbReference type="NCBI Taxonomy" id="1940690"/>
    <lineage>
        <taxon>Bacteria</taxon>
        <taxon>Pseudomonadati</taxon>
        <taxon>Pseudomonadota</taxon>
        <taxon>Gammaproteobacteria</taxon>
        <taxon>Alteromonadales</taxon>
        <taxon>Idiomarinaceae</taxon>
        <taxon>Pseudidiomarina</taxon>
    </lineage>
</organism>
<proteinExistence type="predicted"/>
<evidence type="ECO:0000313" key="2">
    <source>
        <dbReference type="EMBL" id="QGT96745.1"/>
    </source>
</evidence>
<name>A0AA92EWQ4_9GAMM</name>